<feature type="compositionally biased region" description="Basic residues" evidence="1">
    <location>
        <begin position="108"/>
        <end position="118"/>
    </location>
</feature>
<evidence type="ECO:0000313" key="3">
    <source>
        <dbReference type="Proteomes" id="UP000499080"/>
    </source>
</evidence>
<protein>
    <submittedName>
        <fullName evidence="2">Uncharacterized protein</fullName>
    </submittedName>
</protein>
<dbReference type="AlphaFoldDB" id="A0A4Y2NM11"/>
<feature type="region of interest" description="Disordered" evidence="1">
    <location>
        <begin position="99"/>
        <end position="118"/>
    </location>
</feature>
<accession>A0A4Y2NM11</accession>
<sequence length="149" mass="17048">MVHMKALKNLTHYANKAENRPTCRQISSPHGGEDDKRFARQDSSSRTKTAQAKEQGGNRARFLFLHEQITTLTKPTRPDNGQGGQSGCIKYLMQACGPLEGHTTERPKQRHRGRRGAKTKPTFYRPKVMLRLRSQWITDPARPICEDRH</sequence>
<proteinExistence type="predicted"/>
<gene>
    <name evidence="2" type="ORF">AVEN_272670_1</name>
</gene>
<feature type="compositionally biased region" description="Basic and acidic residues" evidence="1">
    <location>
        <begin position="31"/>
        <end position="45"/>
    </location>
</feature>
<keyword evidence="3" id="KW-1185">Reference proteome</keyword>
<dbReference type="Proteomes" id="UP000499080">
    <property type="component" value="Unassembled WGS sequence"/>
</dbReference>
<evidence type="ECO:0000313" key="2">
    <source>
        <dbReference type="EMBL" id="GBN40341.1"/>
    </source>
</evidence>
<evidence type="ECO:0000256" key="1">
    <source>
        <dbReference type="SAM" id="MobiDB-lite"/>
    </source>
</evidence>
<comment type="caution">
    <text evidence="2">The sequence shown here is derived from an EMBL/GenBank/DDBJ whole genome shotgun (WGS) entry which is preliminary data.</text>
</comment>
<feature type="region of interest" description="Disordered" evidence="1">
    <location>
        <begin position="13"/>
        <end position="60"/>
    </location>
</feature>
<dbReference type="EMBL" id="BGPR01009489">
    <property type="protein sequence ID" value="GBN40341.1"/>
    <property type="molecule type" value="Genomic_DNA"/>
</dbReference>
<name>A0A4Y2NM11_ARAVE</name>
<organism evidence="2 3">
    <name type="scientific">Araneus ventricosus</name>
    <name type="common">Orbweaver spider</name>
    <name type="synonym">Epeira ventricosa</name>
    <dbReference type="NCBI Taxonomy" id="182803"/>
    <lineage>
        <taxon>Eukaryota</taxon>
        <taxon>Metazoa</taxon>
        <taxon>Ecdysozoa</taxon>
        <taxon>Arthropoda</taxon>
        <taxon>Chelicerata</taxon>
        <taxon>Arachnida</taxon>
        <taxon>Araneae</taxon>
        <taxon>Araneomorphae</taxon>
        <taxon>Entelegynae</taxon>
        <taxon>Araneoidea</taxon>
        <taxon>Araneidae</taxon>
        <taxon>Araneus</taxon>
    </lineage>
</organism>
<reference evidence="2 3" key="1">
    <citation type="journal article" date="2019" name="Sci. Rep.">
        <title>Orb-weaving spider Araneus ventricosus genome elucidates the spidroin gene catalogue.</title>
        <authorList>
            <person name="Kono N."/>
            <person name="Nakamura H."/>
            <person name="Ohtoshi R."/>
            <person name="Moran D.A.P."/>
            <person name="Shinohara A."/>
            <person name="Yoshida Y."/>
            <person name="Fujiwara M."/>
            <person name="Mori M."/>
            <person name="Tomita M."/>
            <person name="Arakawa K."/>
        </authorList>
    </citation>
    <scope>NUCLEOTIDE SEQUENCE [LARGE SCALE GENOMIC DNA]</scope>
</reference>